<dbReference type="Proteomes" id="UP000467105">
    <property type="component" value="Chromosome"/>
</dbReference>
<sequence>MESMSINPGAAAIGSRLVDAAGRGLGSASAALPSLTALAPAGAEEVSMQAAAAFTADAEVLLALNAAAQEELSRTGMALMEIARRYSQVDGEAAGSLTAGGAQFFGPSFAGGSGAGLMRAGTLPGAGGSAPRTPLLANLIDGVAAANPVTNPSVVPAAAGAASTALSAGTAPLSSLGSLGSGAAAGPGLTSSVAPGEDDTEGDDPGDGQPAERLL</sequence>
<evidence type="ECO:0000259" key="2">
    <source>
        <dbReference type="Pfam" id="PF00934"/>
    </source>
</evidence>
<feature type="compositionally biased region" description="Acidic residues" evidence="1">
    <location>
        <begin position="196"/>
        <end position="206"/>
    </location>
</feature>
<dbReference type="Gene3D" id="1.10.287.850">
    <property type="entry name" value="HP0062-like domain"/>
    <property type="match status" value="1"/>
</dbReference>
<proteinExistence type="predicted"/>
<dbReference type="RefSeq" id="WP_085271146.1">
    <property type="nucleotide sequence ID" value="NZ_AP022614.1"/>
</dbReference>
<dbReference type="Pfam" id="PF00934">
    <property type="entry name" value="PE"/>
    <property type="match status" value="1"/>
</dbReference>
<organism evidence="3 4">
    <name type="scientific">Mycobacterium parmense</name>
    <dbReference type="NCBI Taxonomy" id="185642"/>
    <lineage>
        <taxon>Bacteria</taxon>
        <taxon>Bacillati</taxon>
        <taxon>Actinomycetota</taxon>
        <taxon>Actinomycetes</taxon>
        <taxon>Mycobacteriales</taxon>
        <taxon>Mycobacteriaceae</taxon>
        <taxon>Mycobacterium</taxon>
        <taxon>Mycobacterium simiae complex</taxon>
    </lineage>
</organism>
<feature type="domain" description="PE" evidence="2">
    <location>
        <begin position="4"/>
        <end position="90"/>
    </location>
</feature>
<gene>
    <name evidence="3" type="ORF">MPRM_12710</name>
</gene>
<name>A0A7I7YQF6_9MYCO</name>
<reference evidence="3 4" key="1">
    <citation type="journal article" date="2019" name="Emerg. Microbes Infect.">
        <title>Comprehensive subspecies identification of 175 nontuberculous mycobacteria species based on 7547 genomic profiles.</title>
        <authorList>
            <person name="Matsumoto Y."/>
            <person name="Kinjo T."/>
            <person name="Motooka D."/>
            <person name="Nabeya D."/>
            <person name="Jung N."/>
            <person name="Uechi K."/>
            <person name="Horii T."/>
            <person name="Iida T."/>
            <person name="Fujita J."/>
            <person name="Nakamura S."/>
        </authorList>
    </citation>
    <scope>NUCLEOTIDE SEQUENCE [LARGE SCALE GENOMIC DNA]</scope>
    <source>
        <strain evidence="3 4">JCM 14742</strain>
    </source>
</reference>
<feature type="region of interest" description="Disordered" evidence="1">
    <location>
        <begin position="176"/>
        <end position="215"/>
    </location>
</feature>
<dbReference type="OrthoDB" id="4750065at2"/>
<dbReference type="InterPro" id="IPR000084">
    <property type="entry name" value="PE-PGRS_N"/>
</dbReference>
<dbReference type="EMBL" id="AP022614">
    <property type="protein sequence ID" value="BBZ43990.1"/>
    <property type="molecule type" value="Genomic_DNA"/>
</dbReference>
<accession>A0A7I7YQF6</accession>
<evidence type="ECO:0000256" key="1">
    <source>
        <dbReference type="SAM" id="MobiDB-lite"/>
    </source>
</evidence>
<keyword evidence="4" id="KW-1185">Reference proteome</keyword>
<dbReference type="AlphaFoldDB" id="A0A7I7YQF6"/>
<protein>
    <recommendedName>
        <fullName evidence="2">PE domain-containing protein</fullName>
    </recommendedName>
</protein>
<evidence type="ECO:0000313" key="3">
    <source>
        <dbReference type="EMBL" id="BBZ43990.1"/>
    </source>
</evidence>
<evidence type="ECO:0000313" key="4">
    <source>
        <dbReference type="Proteomes" id="UP000467105"/>
    </source>
</evidence>